<dbReference type="NCBIfam" id="NF007806">
    <property type="entry name" value="PRK10513.1"/>
    <property type="match status" value="1"/>
</dbReference>
<evidence type="ECO:0000313" key="1">
    <source>
        <dbReference type="EMBL" id="OFI47819.1"/>
    </source>
</evidence>
<dbReference type="SFLD" id="SFLDG01140">
    <property type="entry name" value="C2.B:_Phosphomannomutase_and_P"/>
    <property type="match status" value="1"/>
</dbReference>
<dbReference type="RefSeq" id="WP_070787217.1">
    <property type="nucleotide sequence ID" value="NZ_CP075561.1"/>
</dbReference>
<dbReference type="Proteomes" id="UP000177273">
    <property type="component" value="Unassembled WGS sequence"/>
</dbReference>
<dbReference type="SFLD" id="SFLDG01144">
    <property type="entry name" value="C2.B.4:_PGP_Like"/>
    <property type="match status" value="1"/>
</dbReference>
<dbReference type="InterPro" id="IPR006379">
    <property type="entry name" value="HAD-SF_hydro_IIB"/>
</dbReference>
<evidence type="ECO:0000313" key="2">
    <source>
        <dbReference type="Proteomes" id="UP000177273"/>
    </source>
</evidence>
<organism evidence="1 2">
    <name type="scientific">Floricoccus penangensis</name>
    <dbReference type="NCBI Taxonomy" id="1859475"/>
    <lineage>
        <taxon>Bacteria</taxon>
        <taxon>Bacillati</taxon>
        <taxon>Bacillota</taxon>
        <taxon>Bacilli</taxon>
        <taxon>Lactobacillales</taxon>
        <taxon>Streptococcaceae</taxon>
        <taxon>Floricoccus</taxon>
    </lineage>
</organism>
<dbReference type="AlphaFoldDB" id="A0A9Q5P0J3"/>
<sequence>MIKLVAIDIDGTLLNDKREITENVKNTIQEAKEAGVKIVITTGRPLPGVRDILDQLNLREEGDYVITYNGALVQATDTGEEFIREPLSKEDFLEIETESRRIGVHMHAITSSGIYTANRDIGRYSVHESFLVNMPLYYRTAEEMGNLEFVKMMYIDEPQILDLAIEKLNKEFYEKYTIVKSAPFYLEILNKKASKGNAVMHLADKLGIEVEETMAIGDEENDRSMLEVVGNPVVMGNGNPDIKKIAKYITKSNNEDGVAHAIKTYVLGER</sequence>
<protein>
    <submittedName>
        <fullName evidence="1">Sugar-phosphatase</fullName>
    </submittedName>
</protein>
<dbReference type="CDD" id="cd07516">
    <property type="entry name" value="HAD_Pase"/>
    <property type="match status" value="1"/>
</dbReference>
<dbReference type="Pfam" id="PF08282">
    <property type="entry name" value="Hydrolase_3"/>
    <property type="match status" value="1"/>
</dbReference>
<comment type="caution">
    <text evidence="1">The sequence shown here is derived from an EMBL/GenBank/DDBJ whole genome shotgun (WGS) entry which is preliminary data.</text>
</comment>
<accession>A0A9Q5P0J3</accession>
<dbReference type="EMBL" id="MKIQ01000003">
    <property type="protein sequence ID" value="OFI47819.1"/>
    <property type="molecule type" value="Genomic_DNA"/>
</dbReference>
<dbReference type="PANTHER" id="PTHR10000:SF8">
    <property type="entry name" value="HAD SUPERFAMILY HYDROLASE-LIKE, TYPE 3"/>
    <property type="match status" value="1"/>
</dbReference>
<dbReference type="PANTHER" id="PTHR10000">
    <property type="entry name" value="PHOSPHOSERINE PHOSPHATASE"/>
    <property type="match status" value="1"/>
</dbReference>
<dbReference type="GO" id="GO:0016791">
    <property type="term" value="F:phosphatase activity"/>
    <property type="evidence" value="ECO:0007669"/>
    <property type="project" value="TreeGrafter"/>
</dbReference>
<keyword evidence="2" id="KW-1185">Reference proteome</keyword>
<dbReference type="GO" id="GO:0005829">
    <property type="term" value="C:cytosol"/>
    <property type="evidence" value="ECO:0007669"/>
    <property type="project" value="TreeGrafter"/>
</dbReference>
<dbReference type="SFLD" id="SFLDS00003">
    <property type="entry name" value="Haloacid_Dehalogenase"/>
    <property type="match status" value="1"/>
</dbReference>
<dbReference type="GO" id="GO:0000287">
    <property type="term" value="F:magnesium ion binding"/>
    <property type="evidence" value="ECO:0007669"/>
    <property type="project" value="TreeGrafter"/>
</dbReference>
<dbReference type="Gene3D" id="3.40.50.1000">
    <property type="entry name" value="HAD superfamily/HAD-like"/>
    <property type="match status" value="1"/>
</dbReference>
<dbReference type="PROSITE" id="PS01228">
    <property type="entry name" value="COF_1"/>
    <property type="match status" value="1"/>
</dbReference>
<proteinExistence type="predicted"/>
<dbReference type="OrthoDB" id="9790031at2"/>
<name>A0A9Q5P0J3_9LACT</name>
<dbReference type="InterPro" id="IPR036412">
    <property type="entry name" value="HAD-like_sf"/>
</dbReference>
<dbReference type="NCBIfam" id="TIGR00099">
    <property type="entry name" value="Cof-subfamily"/>
    <property type="match status" value="1"/>
</dbReference>
<gene>
    <name evidence="1" type="ORF">BG262_09010</name>
</gene>
<dbReference type="SUPFAM" id="SSF56784">
    <property type="entry name" value="HAD-like"/>
    <property type="match status" value="1"/>
</dbReference>
<dbReference type="InterPro" id="IPR000150">
    <property type="entry name" value="Cof"/>
</dbReference>
<reference evidence="2" key="1">
    <citation type="submission" date="2016-09" db="EMBL/GenBank/DDBJ databases">
        <title>Draft genome sequence of a novel species of the family Streptococcaceae isolated from flowers.</title>
        <authorList>
            <person name="Chuah L.-O."/>
            <person name="Yap K.-P."/>
            <person name="Thong K.L."/>
            <person name="Liong M.T."/>
            <person name="Ahmad R."/>
            <person name="Rusul G."/>
        </authorList>
    </citation>
    <scope>NUCLEOTIDE SEQUENCE [LARGE SCALE GENOMIC DNA]</scope>
    <source>
        <strain evidence="2">HibF3</strain>
    </source>
</reference>
<dbReference type="Gene3D" id="3.30.1240.10">
    <property type="match status" value="1"/>
</dbReference>
<dbReference type="NCBIfam" id="TIGR01484">
    <property type="entry name" value="HAD-SF-IIB"/>
    <property type="match status" value="1"/>
</dbReference>
<dbReference type="InterPro" id="IPR023214">
    <property type="entry name" value="HAD_sf"/>
</dbReference>